<evidence type="ECO:0000256" key="2">
    <source>
        <dbReference type="ARBA" id="ARBA00022679"/>
    </source>
</evidence>
<evidence type="ECO:0000256" key="3">
    <source>
        <dbReference type="ARBA" id="ARBA00023315"/>
    </source>
</evidence>
<dbReference type="PANTHER" id="PTHR42681">
    <property type="entry name" value="MALONYL-COA-ACYL CARRIER PROTEIN TRANSACYLASE, MITOCHONDRIAL"/>
    <property type="match status" value="1"/>
</dbReference>
<proteinExistence type="predicted"/>
<dbReference type="PANTHER" id="PTHR42681:SF1">
    <property type="entry name" value="MALONYL-COA-ACYL CARRIER PROTEIN TRANSACYLASE, MITOCHONDRIAL"/>
    <property type="match status" value="1"/>
</dbReference>
<dbReference type="Gene3D" id="3.30.70.250">
    <property type="entry name" value="Malonyl-CoA ACP transacylase, ACP-binding"/>
    <property type="match status" value="1"/>
</dbReference>
<protein>
    <recommendedName>
        <fullName evidence="1">[acyl-carrier-protein] S-malonyltransferase</fullName>
        <ecNumber evidence="1">2.3.1.39</ecNumber>
    </recommendedName>
</protein>
<comment type="caution">
    <text evidence="6">The sequence shown here is derived from an EMBL/GenBank/DDBJ whole genome shotgun (WGS) entry which is preliminary data.</text>
</comment>
<dbReference type="InterPro" id="IPR050858">
    <property type="entry name" value="Mal-CoA-ACP_Trans/PKS_FabD"/>
</dbReference>
<gene>
    <name evidence="6" type="ORF">KGQ19_24665</name>
</gene>
<reference evidence="6 7" key="1">
    <citation type="submission" date="2020-02" db="EMBL/GenBank/DDBJ databases">
        <title>Acidophilic actinobacteria isolated from forest soil.</title>
        <authorList>
            <person name="Golinska P."/>
        </authorList>
    </citation>
    <scope>NUCLEOTIDE SEQUENCE [LARGE SCALE GENOMIC DNA]</scope>
    <source>
        <strain evidence="6 7">NL8</strain>
    </source>
</reference>
<keyword evidence="3 6" id="KW-0012">Acyltransferase</keyword>
<organism evidence="6 7">
    <name type="scientific">Catenulispora pinistramenti</name>
    <dbReference type="NCBI Taxonomy" id="2705254"/>
    <lineage>
        <taxon>Bacteria</taxon>
        <taxon>Bacillati</taxon>
        <taxon>Actinomycetota</taxon>
        <taxon>Actinomycetes</taxon>
        <taxon>Catenulisporales</taxon>
        <taxon>Catenulisporaceae</taxon>
        <taxon>Catenulispora</taxon>
    </lineage>
</organism>
<dbReference type="Proteomes" id="UP000730482">
    <property type="component" value="Unassembled WGS sequence"/>
</dbReference>
<evidence type="ECO:0000313" key="6">
    <source>
        <dbReference type="EMBL" id="MBS2550063.1"/>
    </source>
</evidence>
<evidence type="ECO:0000259" key="5">
    <source>
        <dbReference type="SMART" id="SM00827"/>
    </source>
</evidence>
<dbReference type="Gene3D" id="3.40.366.10">
    <property type="entry name" value="Malonyl-Coenzyme A Acyl Carrier Protein, domain 2"/>
    <property type="match status" value="1"/>
</dbReference>
<sequence>MFAGQGDFAVSSLVRAVRAVDTLSRAVGEVFDEIDPVAVGRGLPRLGPWLLGSAPPSGRDLAEAPTGSVQLALFGASMAVHRALCRCHGAPEATVGVSFGEIAALTAVGVFSVADGARIAHDLARVLADCPGGLTLLACSEQTAGALLELAGAPDVAVACVNDERETVVSGPLEQLAAVEACAGERAVPAARLRLPFASHHPALGAAAERFAAAVRHYGTKAAGRPVYSAVAGRPYTGGDDIPGRLADCLIRPARLPEVLRQAARRHAPAVFLESGPGSALSRNAQRVLTGTTTAVHAPLDGTGFPWLAGQPERISQPGGPPCP</sequence>
<dbReference type="InterPro" id="IPR001227">
    <property type="entry name" value="Ac_transferase_dom_sf"/>
</dbReference>
<comment type="catalytic activity">
    <reaction evidence="4">
        <text>holo-[ACP] + malonyl-CoA = malonyl-[ACP] + CoA</text>
        <dbReference type="Rhea" id="RHEA:41792"/>
        <dbReference type="Rhea" id="RHEA-COMP:9623"/>
        <dbReference type="Rhea" id="RHEA-COMP:9685"/>
        <dbReference type="ChEBI" id="CHEBI:57287"/>
        <dbReference type="ChEBI" id="CHEBI:57384"/>
        <dbReference type="ChEBI" id="CHEBI:64479"/>
        <dbReference type="ChEBI" id="CHEBI:78449"/>
        <dbReference type="EC" id="2.3.1.39"/>
    </reaction>
</comment>
<keyword evidence="7" id="KW-1185">Reference proteome</keyword>
<dbReference type="SUPFAM" id="SSF55048">
    <property type="entry name" value="Probable ACP-binding domain of malonyl-CoA ACP transacylase"/>
    <property type="match status" value="1"/>
</dbReference>
<dbReference type="EC" id="2.3.1.39" evidence="1"/>
<dbReference type="SMART" id="SM00827">
    <property type="entry name" value="PKS_AT"/>
    <property type="match status" value="1"/>
</dbReference>
<dbReference type="Pfam" id="PF00698">
    <property type="entry name" value="Acyl_transf_1"/>
    <property type="match status" value="1"/>
</dbReference>
<keyword evidence="2" id="KW-0808">Transferase</keyword>
<dbReference type="InterPro" id="IPR016035">
    <property type="entry name" value="Acyl_Trfase/lysoPLipase"/>
</dbReference>
<dbReference type="InterPro" id="IPR014043">
    <property type="entry name" value="Acyl_transferase_dom"/>
</dbReference>
<accession>A0ABS5KVI0</accession>
<evidence type="ECO:0000313" key="7">
    <source>
        <dbReference type="Proteomes" id="UP000730482"/>
    </source>
</evidence>
<name>A0ABS5KVI0_9ACTN</name>
<dbReference type="GO" id="GO:0016746">
    <property type="term" value="F:acyltransferase activity"/>
    <property type="evidence" value="ECO:0007669"/>
    <property type="project" value="UniProtKB-KW"/>
</dbReference>
<dbReference type="EMBL" id="JAAFYZ010000090">
    <property type="protein sequence ID" value="MBS2550063.1"/>
    <property type="molecule type" value="Genomic_DNA"/>
</dbReference>
<evidence type="ECO:0000256" key="4">
    <source>
        <dbReference type="ARBA" id="ARBA00048462"/>
    </source>
</evidence>
<dbReference type="RefSeq" id="WP_212012147.1">
    <property type="nucleotide sequence ID" value="NZ_JAAFYZ010000090.1"/>
</dbReference>
<evidence type="ECO:0000256" key="1">
    <source>
        <dbReference type="ARBA" id="ARBA00013258"/>
    </source>
</evidence>
<feature type="domain" description="Malonyl-CoA:ACP transacylase (MAT)" evidence="5">
    <location>
        <begin position="1"/>
        <end position="303"/>
    </location>
</feature>
<dbReference type="InterPro" id="IPR016036">
    <property type="entry name" value="Malonyl_transacylase_ACP-bd"/>
</dbReference>
<dbReference type="SUPFAM" id="SSF52151">
    <property type="entry name" value="FabD/lysophospholipase-like"/>
    <property type="match status" value="1"/>
</dbReference>